<keyword evidence="4" id="KW-0337">GPI-anchor biosynthesis</keyword>
<dbReference type="GeneID" id="119643876"/>
<dbReference type="InterPro" id="IPR009450">
    <property type="entry name" value="Plno_GlcNAc_GPI2"/>
</dbReference>
<keyword evidence="7" id="KW-0472">Membrane</keyword>
<gene>
    <name evidence="10" type="primary">LOC119643876</name>
    <name evidence="9" type="synonym">LOC119643870</name>
</gene>
<evidence type="ECO:0000313" key="9">
    <source>
        <dbReference type="RefSeq" id="XP_037899298.1"/>
    </source>
</evidence>
<evidence type="ECO:0000256" key="5">
    <source>
        <dbReference type="ARBA" id="ARBA00022692"/>
    </source>
</evidence>
<evidence type="ECO:0000256" key="6">
    <source>
        <dbReference type="ARBA" id="ARBA00022989"/>
    </source>
</evidence>
<evidence type="ECO:0000256" key="1">
    <source>
        <dbReference type="ARBA" id="ARBA00004141"/>
    </source>
</evidence>
<dbReference type="Pfam" id="PF06432">
    <property type="entry name" value="GPI2"/>
    <property type="match status" value="1"/>
</dbReference>
<evidence type="ECO:0000256" key="3">
    <source>
        <dbReference type="ARBA" id="ARBA00008321"/>
    </source>
</evidence>
<keyword evidence="5" id="KW-0812">Transmembrane</keyword>
<dbReference type="AlphaFoldDB" id="A0A9C5ZMZ7"/>
<dbReference type="RefSeq" id="XP_037899298.1">
    <property type="nucleotide sequence ID" value="XM_038043370.1"/>
</dbReference>
<sequence>MTTKRKPWRKNLYENSDYEDNYTDPSFLKDLKTNLHVRFFTLGEAIQVNESDPPQSYGQAL</sequence>
<proteinExistence type="inferred from homology"/>
<dbReference type="RefSeq" id="XP_037899305.1">
    <property type="nucleotide sequence ID" value="XM_038043377.1"/>
</dbReference>
<dbReference type="GO" id="GO:0006506">
    <property type="term" value="P:GPI anchor biosynthetic process"/>
    <property type="evidence" value="ECO:0007669"/>
    <property type="project" value="UniProtKB-KW"/>
</dbReference>
<dbReference type="GO" id="GO:0016020">
    <property type="term" value="C:membrane"/>
    <property type="evidence" value="ECO:0007669"/>
    <property type="project" value="UniProtKB-SubCell"/>
</dbReference>
<comment type="similarity">
    <text evidence="3">Belongs to the PIGC family.</text>
</comment>
<reference evidence="9 10" key="1">
    <citation type="submission" date="2025-04" db="UniProtKB">
        <authorList>
            <consortium name="RefSeq"/>
        </authorList>
    </citation>
    <scope>IDENTIFICATION</scope>
    <source>
        <tissue evidence="9 10">Whole body pupa</tissue>
    </source>
</reference>
<organism evidence="8 10">
    <name type="scientific">Glossina fuscipes</name>
    <dbReference type="NCBI Taxonomy" id="7396"/>
    <lineage>
        <taxon>Eukaryota</taxon>
        <taxon>Metazoa</taxon>
        <taxon>Ecdysozoa</taxon>
        <taxon>Arthropoda</taxon>
        <taxon>Hexapoda</taxon>
        <taxon>Insecta</taxon>
        <taxon>Pterygota</taxon>
        <taxon>Neoptera</taxon>
        <taxon>Endopterygota</taxon>
        <taxon>Diptera</taxon>
        <taxon>Brachycera</taxon>
        <taxon>Muscomorpha</taxon>
        <taxon>Hippoboscoidea</taxon>
        <taxon>Glossinidae</taxon>
        <taxon>Glossina</taxon>
    </lineage>
</organism>
<evidence type="ECO:0000256" key="2">
    <source>
        <dbReference type="ARBA" id="ARBA00004687"/>
    </source>
</evidence>
<keyword evidence="6" id="KW-1133">Transmembrane helix</keyword>
<evidence type="ECO:0000256" key="7">
    <source>
        <dbReference type="ARBA" id="ARBA00023136"/>
    </source>
</evidence>
<dbReference type="Proteomes" id="UP000092443">
    <property type="component" value="Unplaced"/>
</dbReference>
<comment type="subcellular location">
    <subcellularLocation>
        <location evidence="1">Membrane</location>
        <topology evidence="1">Multi-pass membrane protein</topology>
    </subcellularLocation>
</comment>
<evidence type="ECO:0000313" key="8">
    <source>
        <dbReference type="Proteomes" id="UP000092443"/>
    </source>
</evidence>
<accession>A0A9C5ZMZ7</accession>
<evidence type="ECO:0000313" key="10">
    <source>
        <dbReference type="RefSeq" id="XP_037899305.1"/>
    </source>
</evidence>
<evidence type="ECO:0000256" key="4">
    <source>
        <dbReference type="ARBA" id="ARBA00022502"/>
    </source>
</evidence>
<name>A0A9C5ZMZ7_9MUSC</name>
<comment type="pathway">
    <text evidence="2">Glycolipid biosynthesis; glycosylphosphatidylinositol-anchor biosynthesis.</text>
</comment>
<keyword evidence="8" id="KW-1185">Reference proteome</keyword>
<protein>
    <submittedName>
        <fullName evidence="9 10">Phosphatidylinositol N-acetylglucosaminyltransferase subunit C-like isoform X2</fullName>
    </submittedName>
</protein>